<keyword evidence="3" id="KW-0614">Plasmid</keyword>
<evidence type="ECO:0000256" key="1">
    <source>
        <dbReference type="ARBA" id="ARBA00009787"/>
    </source>
</evidence>
<dbReference type="PANTHER" id="PTHR34611">
    <property type="match status" value="1"/>
</dbReference>
<evidence type="ECO:0000259" key="2">
    <source>
        <dbReference type="Pfam" id="PF04754"/>
    </source>
</evidence>
<feature type="domain" description="Transposase (putative) YhgA-like" evidence="2">
    <location>
        <begin position="19"/>
        <end position="213"/>
    </location>
</feature>
<name>A0A455VQW6_9GAMM</name>
<dbReference type="Pfam" id="PF04754">
    <property type="entry name" value="Transposase_31"/>
    <property type="match status" value="1"/>
</dbReference>
<sequence length="331" mass="37630">MARLILHGYTALMKKTLSHHDSLFKKFLGDITIARDFLQIHLPEKLRQLCDFSTLAMESGSFIEPDLRSQCSDMLYSMKTTAGHDSYVYCVVEHQSRPEKLMAFRLLRYAVAAMQRHLEQGNDTLPVVIPMLFYQGKTSPYPYSTHCLDCFADPELAKSVYMQAFPLVDVTSIPDEEIVTHRHVALMELVMKHIRTRDMLELSQEIASLLNQWVLQPELFRGLICYIVERGNTSDAKQFLHQIAEKATDYREVVMTIAEQLRQEGEKQGILKGREEGIHLGEERGIAKGIEKGRKESAITIARQLLANGVDRAIVKMSTALSDAEINALMD</sequence>
<accession>A0A455VQW6</accession>
<dbReference type="NCBIfam" id="TIGR01784">
    <property type="entry name" value="T_den_put_tspse"/>
    <property type="match status" value="1"/>
</dbReference>
<reference evidence="3 4" key="1">
    <citation type="submission" date="2019-03" db="EMBL/GenBank/DDBJ databases">
        <title>The genome sequence of Candidatus Serratia symbiotica strain IS.</title>
        <authorList>
            <person name="Nikoh N."/>
            <person name="Koga R."/>
            <person name="Oshima K."/>
            <person name="Hattori M."/>
            <person name="Fukatsu T."/>
        </authorList>
    </citation>
    <scope>NUCLEOTIDE SEQUENCE [LARGE SCALE GENOMIC DNA]</scope>
    <source>
        <strain evidence="3 4">IS</strain>
        <plasmid evidence="4">pssyis1 dna</plasmid>
    </source>
</reference>
<dbReference type="PANTHER" id="PTHR34611:SF2">
    <property type="entry name" value="INACTIVE RECOMBINATION-PROMOTING NUCLEASE-LIKE PROTEIN RPNE-RELATED"/>
    <property type="match status" value="1"/>
</dbReference>
<dbReference type="InterPro" id="IPR051699">
    <property type="entry name" value="Rpn/YhgA-like_nuclease"/>
</dbReference>
<protein>
    <recommendedName>
        <fullName evidence="2">Transposase (putative) YhgA-like domain-containing protein</fullName>
    </recommendedName>
</protein>
<geneLocation type="plasmid" evidence="4">
    <name>pssyis1 dna</name>
</geneLocation>
<dbReference type="Proteomes" id="UP000324392">
    <property type="component" value="Plasmid pSsyis1"/>
</dbReference>
<dbReference type="GO" id="GO:1990238">
    <property type="term" value="F:double-stranded DNA endonuclease activity"/>
    <property type="evidence" value="ECO:0007669"/>
    <property type="project" value="TreeGrafter"/>
</dbReference>
<comment type="similarity">
    <text evidence="1">Belongs to the Rpn/YhgA-like nuclease family.</text>
</comment>
<organism evidence="3 4">
    <name type="scientific">Serratia symbiotica</name>
    <dbReference type="NCBI Taxonomy" id="138074"/>
    <lineage>
        <taxon>Bacteria</taxon>
        <taxon>Pseudomonadati</taxon>
        <taxon>Pseudomonadota</taxon>
        <taxon>Gammaproteobacteria</taxon>
        <taxon>Enterobacterales</taxon>
        <taxon>Yersiniaceae</taxon>
        <taxon>Serratia</taxon>
    </lineage>
</organism>
<dbReference type="InterPro" id="IPR006842">
    <property type="entry name" value="Transposase_31"/>
</dbReference>
<proteinExistence type="inferred from homology"/>
<dbReference type="EMBL" id="AP019532">
    <property type="protein sequence ID" value="BBI93056.1"/>
    <property type="molecule type" value="Genomic_DNA"/>
</dbReference>
<gene>
    <name evidence="3" type="primary">yfaD</name>
    <name evidence="3" type="ORF">SSYIS1_40590</name>
</gene>
<dbReference type="GO" id="GO:0006310">
    <property type="term" value="P:DNA recombination"/>
    <property type="evidence" value="ECO:0007669"/>
    <property type="project" value="TreeGrafter"/>
</dbReference>
<dbReference type="AlphaFoldDB" id="A0A455VQW6"/>
<dbReference type="InterPro" id="IPR010106">
    <property type="entry name" value="RpnA"/>
</dbReference>
<evidence type="ECO:0000313" key="4">
    <source>
        <dbReference type="Proteomes" id="UP000324392"/>
    </source>
</evidence>
<evidence type="ECO:0000313" key="3">
    <source>
        <dbReference type="EMBL" id="BBI93056.1"/>
    </source>
</evidence>